<dbReference type="RefSeq" id="WP_099789434.1">
    <property type="nucleotide sequence ID" value="NZ_JBHLYV010000098.1"/>
</dbReference>
<name>A0A2G8TE99_9BURK</name>
<protein>
    <submittedName>
        <fullName evidence="1">Uncharacterized protein</fullName>
    </submittedName>
</protein>
<evidence type="ECO:0000313" key="1">
    <source>
        <dbReference type="EMBL" id="PIL44372.1"/>
    </source>
</evidence>
<sequence length="145" mass="15841">MLAISAVTATRDLDFLQSRFALLDPPAIAAASASITRLLSRLEAAPQLALHPFLVRYVDGTDHQPYEAGQVLEAINSSVVVTPPNCISSEDCWFLYDVFSYLKSVRQVLKVANENSHRIVFARFTELYESALAADAVAEAHGTAM</sequence>
<dbReference type="AlphaFoldDB" id="A0A2G8TE99"/>
<dbReference type="Proteomes" id="UP000230390">
    <property type="component" value="Unassembled WGS sequence"/>
</dbReference>
<reference evidence="1 2" key="1">
    <citation type="submission" date="2017-10" db="EMBL/GenBank/DDBJ databases">
        <title>Massilia psychrophilum sp. nov., a novel purple-pigmented bacterium isolated from Tianshan glacier, Xinjiang Municipality, China.</title>
        <authorList>
            <person name="Wang H."/>
        </authorList>
    </citation>
    <scope>NUCLEOTIDE SEQUENCE [LARGE SCALE GENOMIC DNA]</scope>
    <source>
        <strain evidence="1 2">JCM 30074</strain>
    </source>
</reference>
<proteinExistence type="predicted"/>
<organism evidence="1 2">
    <name type="scientific">Massilia eurypsychrophila</name>
    <dbReference type="NCBI Taxonomy" id="1485217"/>
    <lineage>
        <taxon>Bacteria</taxon>
        <taxon>Pseudomonadati</taxon>
        <taxon>Pseudomonadota</taxon>
        <taxon>Betaproteobacteria</taxon>
        <taxon>Burkholderiales</taxon>
        <taxon>Oxalobacteraceae</taxon>
        <taxon>Telluria group</taxon>
        <taxon>Massilia</taxon>
    </lineage>
</organism>
<dbReference type="EMBL" id="PDOC01000008">
    <property type="protein sequence ID" value="PIL44372.1"/>
    <property type="molecule type" value="Genomic_DNA"/>
</dbReference>
<evidence type="ECO:0000313" key="2">
    <source>
        <dbReference type="Proteomes" id="UP000230390"/>
    </source>
</evidence>
<comment type="caution">
    <text evidence="1">The sequence shown here is derived from an EMBL/GenBank/DDBJ whole genome shotgun (WGS) entry which is preliminary data.</text>
</comment>
<gene>
    <name evidence="1" type="ORF">CR105_15040</name>
</gene>
<keyword evidence="2" id="KW-1185">Reference proteome</keyword>
<accession>A0A2G8TE99</accession>